<sequence>MPEQQFHDSVVAADRWSKVAALVVAIAVFLLVREPVGDVQFASIVAAMTGIGTRLYIPFHASVRVPEADRVPISNHPTAGSYNHGAAGLGLIVASMAALGTFLVGHGFLAGVGVGGISGVVGYAVFVNILPSE</sequence>
<proteinExistence type="predicted"/>
<organism evidence="2 3">
    <name type="scientific">Halorubrum aidingense JCM 13560</name>
    <dbReference type="NCBI Taxonomy" id="1230454"/>
    <lineage>
        <taxon>Archaea</taxon>
        <taxon>Methanobacteriati</taxon>
        <taxon>Methanobacteriota</taxon>
        <taxon>Stenosarchaea group</taxon>
        <taxon>Halobacteria</taxon>
        <taxon>Halobacteriales</taxon>
        <taxon>Haloferacaceae</taxon>
        <taxon>Halorubrum</taxon>
    </lineage>
</organism>
<dbReference type="AlphaFoldDB" id="M0PGR9"/>
<dbReference type="RefSeq" id="WP_007998895.1">
    <property type="nucleotide sequence ID" value="NZ_AOJI01000017.1"/>
</dbReference>
<dbReference type="Proteomes" id="UP000011575">
    <property type="component" value="Unassembled WGS sequence"/>
</dbReference>
<evidence type="ECO:0000256" key="1">
    <source>
        <dbReference type="SAM" id="Phobius"/>
    </source>
</evidence>
<keyword evidence="1" id="KW-1133">Transmembrane helix</keyword>
<dbReference type="OrthoDB" id="351268at2157"/>
<keyword evidence="1" id="KW-0812">Transmembrane</keyword>
<name>M0PGR9_9EURY</name>
<dbReference type="PATRIC" id="fig|1230454.4.peg.850"/>
<protein>
    <submittedName>
        <fullName evidence="2">Uncharacterized protein</fullName>
    </submittedName>
</protein>
<reference evidence="2 3" key="1">
    <citation type="journal article" date="2014" name="PLoS Genet.">
        <title>Phylogenetically driven sequencing of extremely halophilic archaea reveals strategies for static and dynamic osmo-response.</title>
        <authorList>
            <person name="Becker E.A."/>
            <person name="Seitzer P.M."/>
            <person name="Tritt A."/>
            <person name="Larsen D."/>
            <person name="Krusor M."/>
            <person name="Yao A.I."/>
            <person name="Wu D."/>
            <person name="Madern D."/>
            <person name="Eisen J.A."/>
            <person name="Darling A.E."/>
            <person name="Facciotti M.T."/>
        </authorList>
    </citation>
    <scope>NUCLEOTIDE SEQUENCE [LARGE SCALE GENOMIC DNA]</scope>
    <source>
        <strain evidence="2 3">JCM 13560</strain>
    </source>
</reference>
<evidence type="ECO:0000313" key="3">
    <source>
        <dbReference type="Proteomes" id="UP000011575"/>
    </source>
</evidence>
<keyword evidence="3" id="KW-1185">Reference proteome</keyword>
<keyword evidence="1" id="KW-0472">Membrane</keyword>
<evidence type="ECO:0000313" key="2">
    <source>
        <dbReference type="EMBL" id="EMA68784.1"/>
    </source>
</evidence>
<feature type="transmembrane region" description="Helical" evidence="1">
    <location>
        <begin position="109"/>
        <end position="130"/>
    </location>
</feature>
<accession>M0PGR9</accession>
<feature type="transmembrane region" description="Helical" evidence="1">
    <location>
        <begin position="85"/>
        <end position="104"/>
    </location>
</feature>
<feature type="transmembrane region" description="Helical" evidence="1">
    <location>
        <begin position="39"/>
        <end position="57"/>
    </location>
</feature>
<comment type="caution">
    <text evidence="2">The sequence shown here is derived from an EMBL/GenBank/DDBJ whole genome shotgun (WGS) entry which is preliminary data.</text>
</comment>
<gene>
    <name evidence="2" type="ORF">C461_04117</name>
</gene>
<feature type="transmembrane region" description="Helical" evidence="1">
    <location>
        <begin position="15"/>
        <end position="32"/>
    </location>
</feature>
<dbReference type="EMBL" id="AOJI01000017">
    <property type="protein sequence ID" value="EMA68784.1"/>
    <property type="molecule type" value="Genomic_DNA"/>
</dbReference>